<evidence type="ECO:0000313" key="4">
    <source>
        <dbReference type="Proteomes" id="UP000256690"/>
    </source>
</evidence>
<comment type="similarity">
    <text evidence="1">Belongs to the avfA family.</text>
</comment>
<evidence type="ECO:0000259" key="2">
    <source>
        <dbReference type="Pfam" id="PF13460"/>
    </source>
</evidence>
<dbReference type="AlphaFoldDB" id="A0A3D8SY39"/>
<name>A0A3D8SY39_9EURO</name>
<accession>A0A3D8SY39</accession>
<dbReference type="InterPro" id="IPR036291">
    <property type="entry name" value="NAD(P)-bd_dom_sf"/>
</dbReference>
<reference evidence="3 4" key="1">
    <citation type="journal article" date="2018" name="IMA Fungus">
        <title>IMA Genome-F 9: Draft genome sequence of Annulohypoxylon stygium, Aspergillus mulundensis, Berkeleyomyces basicola (syn. Thielaviopsis basicola), Ceratocystis smalleyi, two Cercospora beticola strains, Coleophoma cylindrospora, Fusarium fracticaudum, Phialophora cf. hyalina, and Morchella septimelata.</title>
        <authorList>
            <person name="Wingfield B.D."/>
            <person name="Bills G.F."/>
            <person name="Dong Y."/>
            <person name="Huang W."/>
            <person name="Nel W.J."/>
            <person name="Swalarsk-Parry B.S."/>
            <person name="Vaghefi N."/>
            <person name="Wilken P.M."/>
            <person name="An Z."/>
            <person name="de Beer Z.W."/>
            <person name="De Vos L."/>
            <person name="Chen L."/>
            <person name="Duong T.A."/>
            <person name="Gao Y."/>
            <person name="Hammerbacher A."/>
            <person name="Kikkert J.R."/>
            <person name="Li Y."/>
            <person name="Li H."/>
            <person name="Li K."/>
            <person name="Li Q."/>
            <person name="Liu X."/>
            <person name="Ma X."/>
            <person name="Naidoo K."/>
            <person name="Pethybridge S.J."/>
            <person name="Sun J."/>
            <person name="Steenkamp E.T."/>
            <person name="van der Nest M.A."/>
            <person name="van Wyk S."/>
            <person name="Wingfield M.J."/>
            <person name="Xiong C."/>
            <person name="Yue Q."/>
            <person name="Zhang X."/>
        </authorList>
    </citation>
    <scope>NUCLEOTIDE SEQUENCE [LARGE SCALE GENOMIC DNA]</scope>
    <source>
        <strain evidence="3 4">DSM 5745</strain>
    </source>
</reference>
<evidence type="ECO:0000313" key="3">
    <source>
        <dbReference type="EMBL" id="RDW90688.1"/>
    </source>
</evidence>
<dbReference type="PANTHER" id="PTHR15020:SF50">
    <property type="entry name" value="UPF0659 PROTEIN YMR090W"/>
    <property type="match status" value="1"/>
</dbReference>
<comment type="caution">
    <text evidence="3">The sequence shown here is derived from an EMBL/GenBank/DDBJ whole genome shotgun (WGS) entry which is preliminary data.</text>
</comment>
<dbReference type="Proteomes" id="UP000256690">
    <property type="component" value="Unassembled WGS sequence"/>
</dbReference>
<dbReference type="EMBL" id="PVWQ01000002">
    <property type="protein sequence ID" value="RDW90688.1"/>
    <property type="molecule type" value="Genomic_DNA"/>
</dbReference>
<gene>
    <name evidence="3" type="ORF">DSM5745_02463</name>
</gene>
<dbReference type="GeneID" id="38112833"/>
<evidence type="ECO:0000256" key="1">
    <source>
        <dbReference type="ARBA" id="ARBA00038376"/>
    </source>
</evidence>
<dbReference type="STRING" id="1810919.A0A3D8SY39"/>
<feature type="domain" description="NAD(P)-binding" evidence="2">
    <location>
        <begin position="10"/>
        <end position="233"/>
    </location>
</feature>
<dbReference type="RefSeq" id="XP_026607642.1">
    <property type="nucleotide sequence ID" value="XM_026744479.1"/>
</dbReference>
<dbReference type="OrthoDB" id="10254604at2759"/>
<organism evidence="3 4">
    <name type="scientific">Aspergillus mulundensis</name>
    <dbReference type="NCBI Taxonomy" id="1810919"/>
    <lineage>
        <taxon>Eukaryota</taxon>
        <taxon>Fungi</taxon>
        <taxon>Dikarya</taxon>
        <taxon>Ascomycota</taxon>
        <taxon>Pezizomycotina</taxon>
        <taxon>Eurotiomycetes</taxon>
        <taxon>Eurotiomycetidae</taxon>
        <taxon>Eurotiales</taxon>
        <taxon>Aspergillaceae</taxon>
        <taxon>Aspergillus</taxon>
        <taxon>Aspergillus subgen. Nidulantes</taxon>
    </lineage>
</organism>
<proteinExistence type="inferred from homology"/>
<protein>
    <recommendedName>
        <fullName evidence="2">NAD(P)-binding domain-containing protein</fullName>
    </recommendedName>
</protein>
<dbReference type="SUPFAM" id="SSF51735">
    <property type="entry name" value="NAD(P)-binding Rossmann-fold domains"/>
    <property type="match status" value="1"/>
</dbReference>
<dbReference type="Pfam" id="PF13460">
    <property type="entry name" value="NAD_binding_10"/>
    <property type="match status" value="1"/>
</dbReference>
<dbReference type="PANTHER" id="PTHR15020">
    <property type="entry name" value="FLAVIN REDUCTASE-RELATED"/>
    <property type="match status" value="1"/>
</dbReference>
<dbReference type="InterPro" id="IPR016040">
    <property type="entry name" value="NAD(P)-bd_dom"/>
</dbReference>
<dbReference type="Gene3D" id="3.40.50.720">
    <property type="entry name" value="NAD(P)-binding Rossmann-like Domain"/>
    <property type="match status" value="1"/>
</dbReference>
<sequence length="280" mass="30079">MSNLNVLLLGGHGKVALHLTPLLLARSWNVTSVIRNPAHESEILALADPSKARGKLNVLVSSLDDIKTSADAAKIISQVDPDYVVWSAGAGGKGGPERTIAVDEVAAKAFIDASYLHPRVRKFLLVSWIGSRRNKPSWFTDADWSHSRNTFDNVLPTYAKAKLEADEYLTAHAAARTRKTASGKMGVLDAICLRPGLLTDEPATGKVTLGKTKSEGKVSREDVARVADALLAKDGAKGWFDLLGGEDEVADAVERVVRDKVDVVEGEDVDGMVKRFGLDG</sequence>
<keyword evidence="4" id="KW-1185">Reference proteome</keyword>